<evidence type="ECO:0000256" key="15">
    <source>
        <dbReference type="ARBA" id="ARBA00044966"/>
    </source>
</evidence>
<comment type="catalytic activity">
    <reaction evidence="14">
        <text>Ca(2+)(in) = Ca(2+)(out)</text>
        <dbReference type="Rhea" id="RHEA:29671"/>
        <dbReference type="ChEBI" id="CHEBI:29108"/>
    </reaction>
</comment>
<feature type="transmembrane region" description="Helical" evidence="19">
    <location>
        <begin position="336"/>
        <end position="354"/>
    </location>
</feature>
<feature type="compositionally biased region" description="Polar residues" evidence="18">
    <location>
        <begin position="119"/>
        <end position="128"/>
    </location>
</feature>
<evidence type="ECO:0000256" key="4">
    <source>
        <dbReference type="ARBA" id="ARBA00022568"/>
    </source>
</evidence>
<sequence length="478" mass="53381">MHRLFTSFRLNIYTWPSRHILCRPYSAQSRSSLNVSHSQFLAEASPQTKWRDEQPGDGSQKTGNISEEDELYGVTNTRAWTTLNNCLLAGKLSPTSSHLFKLILPLASISHPYRKSTKDPSTQVNPNSDEADPNAPPSTPPTVLLLHPSQPLSHVSRLILASLAPATPSISFRSISPRSGRTFQWSDSTDFGDFVKDAARSAEFKICISYGPESESYKHVTSHDAQEEARGVPVPSESEANATPEEHDRAKEERMEKFITVSVPTFADRTRFLRHRLNLVESRLRDMEGLKALCDAEAHRGARKMALGGLGTLVVYWAAVARLTFWDFGWDIMEPITYLSGLSMVILGYLWFLYQGREVSYTSVLARSISSRREALYKTRGFDIERWIELVNERKALRAEIARIAQDYEGDDKDVSKITSAVEGEGIPASKNTVGQPEEDDGEEEDALRTGPGSVDEAAEKLVMKNNGKRMKDGKKGN</sequence>
<evidence type="ECO:0000256" key="9">
    <source>
        <dbReference type="ARBA" id="ARBA00022989"/>
    </source>
</evidence>
<feature type="transmembrane region" description="Helical" evidence="19">
    <location>
        <begin position="305"/>
        <end position="324"/>
    </location>
</feature>
<evidence type="ECO:0000256" key="7">
    <source>
        <dbReference type="ARBA" id="ARBA00022792"/>
    </source>
</evidence>
<feature type="region of interest" description="Disordered" evidence="18">
    <location>
        <begin position="113"/>
        <end position="142"/>
    </location>
</feature>
<keyword evidence="5" id="KW-0107">Calcium channel</keyword>
<evidence type="ECO:0000256" key="12">
    <source>
        <dbReference type="ARBA" id="ARBA00023136"/>
    </source>
</evidence>
<gene>
    <name evidence="21" type="ORF">CVT26_008565</name>
</gene>
<name>A0A409XXP2_9AGAR</name>
<evidence type="ECO:0000256" key="18">
    <source>
        <dbReference type="SAM" id="MobiDB-lite"/>
    </source>
</evidence>
<keyword evidence="4" id="KW-0109">Calcium transport</keyword>
<evidence type="ECO:0000313" key="22">
    <source>
        <dbReference type="Proteomes" id="UP000284706"/>
    </source>
</evidence>
<dbReference type="InterPro" id="IPR039055">
    <property type="entry name" value="MCU_fam"/>
</dbReference>
<dbReference type="GO" id="GO:0005262">
    <property type="term" value="F:calcium channel activity"/>
    <property type="evidence" value="ECO:0007669"/>
    <property type="project" value="UniProtKB-KW"/>
</dbReference>
<feature type="region of interest" description="Disordered" evidence="18">
    <location>
        <begin position="43"/>
        <end position="69"/>
    </location>
</feature>
<evidence type="ECO:0000256" key="19">
    <source>
        <dbReference type="SAM" id="Phobius"/>
    </source>
</evidence>
<evidence type="ECO:0000256" key="14">
    <source>
        <dbReference type="ARBA" id="ARBA00036634"/>
    </source>
</evidence>
<comment type="subunit">
    <text evidence="15">Homotetramer, assembles in a dimer or dimers configuration with two interfaces.</text>
</comment>
<comment type="similarity">
    <text evidence="2">Belongs to the MCU (TC 1.A.77) family.</text>
</comment>
<evidence type="ECO:0000256" key="1">
    <source>
        <dbReference type="ARBA" id="ARBA00004448"/>
    </source>
</evidence>
<dbReference type="STRING" id="231916.A0A409XXP2"/>
<organism evidence="21 22">
    <name type="scientific">Gymnopilus dilepis</name>
    <dbReference type="NCBI Taxonomy" id="231916"/>
    <lineage>
        <taxon>Eukaryota</taxon>
        <taxon>Fungi</taxon>
        <taxon>Dikarya</taxon>
        <taxon>Basidiomycota</taxon>
        <taxon>Agaricomycotina</taxon>
        <taxon>Agaricomycetes</taxon>
        <taxon>Agaricomycetidae</taxon>
        <taxon>Agaricales</taxon>
        <taxon>Agaricineae</taxon>
        <taxon>Hymenogastraceae</taxon>
        <taxon>Gymnopilus</taxon>
    </lineage>
</organism>
<evidence type="ECO:0000259" key="20">
    <source>
        <dbReference type="Pfam" id="PF04678"/>
    </source>
</evidence>
<evidence type="ECO:0000256" key="2">
    <source>
        <dbReference type="ARBA" id="ARBA00005653"/>
    </source>
</evidence>
<evidence type="ECO:0000256" key="13">
    <source>
        <dbReference type="ARBA" id="ARBA00023303"/>
    </source>
</evidence>
<keyword evidence="13" id="KW-0407">Ion channel</keyword>
<dbReference type="GO" id="GO:0036444">
    <property type="term" value="P:calcium import into the mitochondrion"/>
    <property type="evidence" value="ECO:0007669"/>
    <property type="project" value="TreeGrafter"/>
</dbReference>
<dbReference type="Pfam" id="PF04678">
    <property type="entry name" value="MCU"/>
    <property type="match status" value="1"/>
</dbReference>
<evidence type="ECO:0000256" key="11">
    <source>
        <dbReference type="ARBA" id="ARBA00023128"/>
    </source>
</evidence>
<accession>A0A409XXP2</accession>
<evidence type="ECO:0000313" key="21">
    <source>
        <dbReference type="EMBL" id="PPQ95540.1"/>
    </source>
</evidence>
<comment type="subcellular location">
    <subcellularLocation>
        <location evidence="1">Mitochondrion inner membrane</location>
        <topology evidence="1">Multi-pass membrane protein</topology>
    </subcellularLocation>
</comment>
<keyword evidence="9 19" id="KW-1133">Transmembrane helix</keyword>
<dbReference type="GO" id="GO:0015292">
    <property type="term" value="F:uniporter activity"/>
    <property type="evidence" value="ECO:0007669"/>
    <property type="project" value="TreeGrafter"/>
</dbReference>
<dbReference type="GO" id="GO:0051560">
    <property type="term" value="P:mitochondrial calcium ion homeostasis"/>
    <property type="evidence" value="ECO:0007669"/>
    <property type="project" value="InterPro"/>
</dbReference>
<evidence type="ECO:0000256" key="10">
    <source>
        <dbReference type="ARBA" id="ARBA00023065"/>
    </source>
</evidence>
<keyword evidence="11" id="KW-0496">Mitochondrion</keyword>
<dbReference type="GO" id="GO:1990246">
    <property type="term" value="C:uniplex complex"/>
    <property type="evidence" value="ECO:0007669"/>
    <property type="project" value="TreeGrafter"/>
</dbReference>
<evidence type="ECO:0000256" key="17">
    <source>
        <dbReference type="ARBA" id="ARBA00045938"/>
    </source>
</evidence>
<evidence type="ECO:0000256" key="5">
    <source>
        <dbReference type="ARBA" id="ARBA00022673"/>
    </source>
</evidence>
<keyword evidence="7" id="KW-0999">Mitochondrion inner membrane</keyword>
<dbReference type="Proteomes" id="UP000284706">
    <property type="component" value="Unassembled WGS sequence"/>
</dbReference>
<keyword evidence="12 19" id="KW-0472">Membrane</keyword>
<keyword evidence="22" id="KW-1185">Reference proteome</keyword>
<comment type="caution">
    <text evidence="21">The sequence shown here is derived from an EMBL/GenBank/DDBJ whole genome shotgun (WGS) entry which is preliminary data.</text>
</comment>
<feature type="compositionally biased region" description="Basic and acidic residues" evidence="18">
    <location>
        <begin position="221"/>
        <end position="230"/>
    </location>
</feature>
<dbReference type="EMBL" id="NHYE01001423">
    <property type="protein sequence ID" value="PPQ95540.1"/>
    <property type="molecule type" value="Genomic_DNA"/>
</dbReference>
<keyword evidence="3" id="KW-0813">Transport</keyword>
<dbReference type="InterPro" id="IPR006769">
    <property type="entry name" value="MCU_C"/>
</dbReference>
<dbReference type="PANTHER" id="PTHR13462:SF10">
    <property type="entry name" value="CALCIUM UNIPORTER PROTEIN, MITOCHONDRIAL"/>
    <property type="match status" value="1"/>
</dbReference>
<proteinExistence type="inferred from homology"/>
<comment type="function">
    <text evidence="17">Highly selective calcium channel localized to the inner mitochondrial membrane, which mediates calcium uptake into the mitochondrial matrix. Mitochondrial calcium homeostasis plays key roles in cellular physiology and regulates ATP production, cytoplasmic calcium signals and activation of cell death pathways. Sufficient to operate as a pore-forming channel without the need of calcium-sensor or auxiliary subunit.</text>
</comment>
<evidence type="ECO:0000256" key="16">
    <source>
        <dbReference type="ARBA" id="ARBA00044981"/>
    </source>
</evidence>
<reference evidence="21 22" key="1">
    <citation type="journal article" date="2018" name="Evol. Lett.">
        <title>Horizontal gene cluster transfer increased hallucinogenic mushroom diversity.</title>
        <authorList>
            <person name="Reynolds H.T."/>
            <person name="Vijayakumar V."/>
            <person name="Gluck-Thaler E."/>
            <person name="Korotkin H.B."/>
            <person name="Matheny P.B."/>
            <person name="Slot J.C."/>
        </authorList>
    </citation>
    <scope>NUCLEOTIDE SEQUENCE [LARGE SCALE GENOMIC DNA]</scope>
    <source>
        <strain evidence="21 22">SRW20</strain>
    </source>
</reference>
<keyword evidence="8" id="KW-0106">Calcium</keyword>
<feature type="region of interest" description="Disordered" evidence="18">
    <location>
        <begin position="420"/>
        <end position="478"/>
    </location>
</feature>
<feature type="region of interest" description="Disordered" evidence="18">
    <location>
        <begin position="221"/>
        <end position="252"/>
    </location>
</feature>
<evidence type="ECO:0000256" key="3">
    <source>
        <dbReference type="ARBA" id="ARBA00022448"/>
    </source>
</evidence>
<dbReference type="InParanoid" id="A0A409XXP2"/>
<dbReference type="OrthoDB" id="278338at2759"/>
<evidence type="ECO:0000256" key="8">
    <source>
        <dbReference type="ARBA" id="ARBA00022837"/>
    </source>
</evidence>
<keyword evidence="6 19" id="KW-0812">Transmembrane</keyword>
<protein>
    <recommendedName>
        <fullName evidence="16">Calcium uniporter protein, mitochondrial</fullName>
    </recommendedName>
</protein>
<evidence type="ECO:0000256" key="6">
    <source>
        <dbReference type="ARBA" id="ARBA00022692"/>
    </source>
</evidence>
<dbReference type="AlphaFoldDB" id="A0A409XXP2"/>
<dbReference type="PANTHER" id="PTHR13462">
    <property type="entry name" value="CALCIUM UNIPORTER PROTEIN, MITOCHONDRIAL"/>
    <property type="match status" value="1"/>
</dbReference>
<keyword evidence="10" id="KW-0406">Ion transport</keyword>
<feature type="compositionally biased region" description="Acidic residues" evidence="18">
    <location>
        <begin position="437"/>
        <end position="446"/>
    </location>
</feature>
<feature type="domain" description="Calcium uniporter protein C-terminal" evidence="20">
    <location>
        <begin position="264"/>
        <end position="390"/>
    </location>
</feature>